<name>A0ABM9N304_9LACO</name>
<dbReference type="PANTHER" id="PTHR38730">
    <property type="entry name" value="SLL7028 PROTEIN"/>
    <property type="match status" value="1"/>
</dbReference>
<evidence type="ECO:0000313" key="4">
    <source>
        <dbReference type="Proteomes" id="UP001314241"/>
    </source>
</evidence>
<dbReference type="Proteomes" id="UP001314241">
    <property type="component" value="Unassembled WGS sequence"/>
</dbReference>
<protein>
    <submittedName>
        <fullName evidence="3">Predicted metal-dependent peptidase</fullName>
    </submittedName>
</protein>
<accession>A0ABM9N304</accession>
<keyword evidence="4" id="KW-1185">Reference proteome</keyword>
<dbReference type="Pfam" id="PF13203">
    <property type="entry name" value="DUF2201_N"/>
    <property type="match status" value="1"/>
</dbReference>
<reference evidence="3 4" key="1">
    <citation type="submission" date="2024-01" db="EMBL/GenBank/DDBJ databases">
        <authorList>
            <person name="Botero Cardona J."/>
        </authorList>
    </citation>
    <scope>NUCLEOTIDE SEQUENCE [LARGE SCALE GENOMIC DNA]</scope>
    <source>
        <strain evidence="3 4">LMG 33000</strain>
    </source>
</reference>
<organism evidence="3 4">
    <name type="scientific">Eupransor demetentiae</name>
    <dbReference type="NCBI Taxonomy" id="3109584"/>
    <lineage>
        <taxon>Bacteria</taxon>
        <taxon>Bacillati</taxon>
        <taxon>Bacillota</taxon>
        <taxon>Bacilli</taxon>
        <taxon>Lactobacillales</taxon>
        <taxon>Lactobacillaceae</taxon>
        <taxon>Eupransor</taxon>
    </lineage>
</organism>
<sequence length="387" mass="43807">MTDKFEDNLTLAIKNLLDTAPLYGSVIMQLNRQYDSNQKVPLALYWQDHAWQLRLNPDLIRNDFPSADNFAQALAHEALHLIWQHPIRYAESKADPRAIQFGTDVTVNQYLIPALGPLPDAVTLATILADYKKLLAENQDSAYYVQAFEDLLAENPKMRDPKIDNSKSWESAAGAMVEAQAALKNILQQAQEDARRAGRGQVPAQVMRALQAALVAHNNWRRILSQALSNQPVLPKSSRARFNRRQPYRLDLPGQLAQQEKEVWIFVDQSASIPNDAVARFLAWCQQIQGQIQGRLHFYAFDSAVSPIQNLKIWRRQAAGGTNFQAIFDELKNQHAQLSGTVAIIFTDGQGEKQINNFGYQRVYWVLTGDQGLSLKQPFGRQLKMED</sequence>
<feature type="domain" description="Putative metallopeptidase" evidence="2">
    <location>
        <begin position="5"/>
        <end position="137"/>
    </location>
</feature>
<comment type="caution">
    <text evidence="3">The sequence shown here is derived from an EMBL/GenBank/DDBJ whole genome shotgun (WGS) entry which is preliminary data.</text>
</comment>
<proteinExistence type="predicted"/>
<dbReference type="PANTHER" id="PTHR38730:SF1">
    <property type="entry name" value="SLL7028 PROTEIN"/>
    <property type="match status" value="1"/>
</dbReference>
<dbReference type="EMBL" id="CAWVOH010000001">
    <property type="protein sequence ID" value="CAK8053518.1"/>
    <property type="molecule type" value="Genomic_DNA"/>
</dbReference>
<evidence type="ECO:0000259" key="1">
    <source>
        <dbReference type="Pfam" id="PF09967"/>
    </source>
</evidence>
<evidence type="ECO:0000259" key="2">
    <source>
        <dbReference type="Pfam" id="PF13203"/>
    </source>
</evidence>
<dbReference type="Pfam" id="PF09967">
    <property type="entry name" value="DUF2201"/>
    <property type="match status" value="1"/>
</dbReference>
<dbReference type="InterPro" id="IPR025154">
    <property type="entry name" value="Put_metallopeptidase_dom"/>
</dbReference>
<gene>
    <name evidence="3" type="ORF">R54876_GBNLAHCA_00073</name>
</gene>
<evidence type="ECO:0000313" key="3">
    <source>
        <dbReference type="EMBL" id="CAK8053518.1"/>
    </source>
</evidence>
<dbReference type="RefSeq" id="WP_349641084.1">
    <property type="nucleotide sequence ID" value="NZ_CAWVOH010000001.1"/>
</dbReference>
<dbReference type="InterPro" id="IPR018698">
    <property type="entry name" value="VWA-like_dom"/>
</dbReference>
<feature type="domain" description="VWA-like" evidence="1">
    <location>
        <begin position="265"/>
        <end position="386"/>
    </location>
</feature>